<dbReference type="EMBL" id="CP003682">
    <property type="protein sequence ID" value="AFP65666.1"/>
    <property type="molecule type" value="Genomic_DNA"/>
</dbReference>
<dbReference type="AlphaFoldDB" id="J7G6J0"/>
<reference evidence="1 2" key="1">
    <citation type="journal article" date="2012" name="Genome Biol. Evol.">
        <title>Nucleomorph genome sequence of the cryptophyte alga Chroomonas mesostigmatica CCMP1168 reveals lineage-specific gene loss and genome complexity.</title>
        <authorList>
            <person name="Moore C.E."/>
            <person name="Curtis B."/>
            <person name="Mills T."/>
            <person name="Tanifuji G."/>
            <person name="Archibald J.M."/>
        </authorList>
    </citation>
    <scope>NUCLEOTIDE SEQUENCE [LARGE SCALE GENOMIC DNA]</scope>
    <source>
        <strain evidence="1 2">CCMP1168</strain>
    </source>
</reference>
<organism evidence="1 2">
    <name type="scientific">Chroomonas mesostigmatica CCMP1168</name>
    <dbReference type="NCBI Taxonomy" id="1195612"/>
    <lineage>
        <taxon>Eukaryota</taxon>
        <taxon>Cryptophyceae</taxon>
        <taxon>Pyrenomonadales</taxon>
        <taxon>Chroomonadaceae</taxon>
        <taxon>Chroomonas</taxon>
    </lineage>
</organism>
<dbReference type="Proteomes" id="UP000243348">
    <property type="component" value="Nucleomorph 3"/>
</dbReference>
<evidence type="ECO:0000313" key="1">
    <source>
        <dbReference type="EMBL" id="AFP65666.1"/>
    </source>
</evidence>
<protein>
    <submittedName>
        <fullName evidence="1">Uncharacterized protein</fullName>
    </submittedName>
</protein>
<sequence length="294" mass="36067">MKIKFSCINNIKKFFFLRKLKKIESYTSDINFNIHENIKYPKYKRGKILKKISSRSFFLFINKTEKTKTFELCSLIRSFFKREKTFPEITPLFFCGNRKKLTTLIKKKNLDFRKKILFNFFLERKKKILLKKKKNFIILIIFDTSSITRKIFNFFNGLEIDALRFKIDLRFTSPFHFTKFKRINLLKKNITPFVSDLNFIKKKKNIFRENKLLSKKKEKKLLKNKLINFFFSKSKPLNEKLDKRKKKDINNPKNKKKKIFLFKKNFQKYSFPFYKYYKNLIFFKKYPSNIFLIK</sequence>
<keyword evidence="1" id="KW-0542">Nucleomorph</keyword>
<evidence type="ECO:0000313" key="2">
    <source>
        <dbReference type="Proteomes" id="UP000243348"/>
    </source>
</evidence>
<proteinExistence type="predicted"/>
<name>J7G6J0_9CRYP</name>
<geneLocation type="nucleomorph" evidence="1"/>
<accession>J7G6J0</accession>
<gene>
    <name evidence="1" type="ORF">CMESO_522</name>
</gene>